<name>X1NES7_9ZZZZ</name>
<feature type="non-terminal residue" evidence="1">
    <location>
        <position position="1"/>
    </location>
</feature>
<reference evidence="1" key="1">
    <citation type="journal article" date="2014" name="Front. Microbiol.">
        <title>High frequency of phylogenetically diverse reductive dehalogenase-homologous genes in deep subseafloor sedimentary metagenomes.</title>
        <authorList>
            <person name="Kawai M."/>
            <person name="Futagami T."/>
            <person name="Toyoda A."/>
            <person name="Takaki Y."/>
            <person name="Nishi S."/>
            <person name="Hori S."/>
            <person name="Arai W."/>
            <person name="Tsubouchi T."/>
            <person name="Morono Y."/>
            <person name="Uchiyama I."/>
            <person name="Ito T."/>
            <person name="Fujiyama A."/>
            <person name="Inagaki F."/>
            <person name="Takami H."/>
        </authorList>
    </citation>
    <scope>NUCLEOTIDE SEQUENCE</scope>
    <source>
        <strain evidence="1">Expedition CK06-06</strain>
    </source>
</reference>
<sequence>ILRKAFENEIPTKFIRRREEKNSEGVGSRFLLRDFLEKTVSDNIVETEKLISPFVTLRSKEEFYY</sequence>
<dbReference type="EMBL" id="BARV01027902">
    <property type="protein sequence ID" value="GAI42517.1"/>
    <property type="molecule type" value="Genomic_DNA"/>
</dbReference>
<dbReference type="Gene3D" id="3.40.50.620">
    <property type="entry name" value="HUPs"/>
    <property type="match status" value="1"/>
</dbReference>
<comment type="caution">
    <text evidence="1">The sequence shown here is derived from an EMBL/GenBank/DDBJ whole genome shotgun (WGS) entry which is preliminary data.</text>
</comment>
<organism evidence="1">
    <name type="scientific">marine sediment metagenome</name>
    <dbReference type="NCBI Taxonomy" id="412755"/>
    <lineage>
        <taxon>unclassified sequences</taxon>
        <taxon>metagenomes</taxon>
        <taxon>ecological metagenomes</taxon>
    </lineage>
</organism>
<evidence type="ECO:0000313" key="1">
    <source>
        <dbReference type="EMBL" id="GAI42517.1"/>
    </source>
</evidence>
<protein>
    <recommendedName>
        <fullName evidence="2">Asparagine synthetase domain-containing protein</fullName>
    </recommendedName>
</protein>
<gene>
    <name evidence="1" type="ORF">S06H3_44796</name>
</gene>
<accession>X1NES7</accession>
<dbReference type="AlphaFoldDB" id="X1NES7"/>
<dbReference type="InterPro" id="IPR014729">
    <property type="entry name" value="Rossmann-like_a/b/a_fold"/>
</dbReference>
<proteinExistence type="predicted"/>
<evidence type="ECO:0008006" key="2">
    <source>
        <dbReference type="Google" id="ProtNLM"/>
    </source>
</evidence>